<evidence type="ECO:0000256" key="4">
    <source>
        <dbReference type="ARBA" id="ARBA00022723"/>
    </source>
</evidence>
<keyword evidence="12" id="KW-1185">Reference proteome</keyword>
<keyword evidence="7" id="KW-0833">Ubl conjugation pathway</keyword>
<keyword evidence="6" id="KW-0863">Zinc-finger</keyword>
<keyword evidence="5" id="KW-0677">Repeat</keyword>
<organism evidence="11 12">
    <name type="scientific">Baudoinia panamericana (strain UAMH 10762)</name>
    <name type="common">Angels' share fungus</name>
    <name type="synonym">Baudoinia compniacensis (strain UAMH 10762)</name>
    <dbReference type="NCBI Taxonomy" id="717646"/>
    <lineage>
        <taxon>Eukaryota</taxon>
        <taxon>Fungi</taxon>
        <taxon>Dikarya</taxon>
        <taxon>Ascomycota</taxon>
        <taxon>Pezizomycotina</taxon>
        <taxon>Dothideomycetes</taxon>
        <taxon>Dothideomycetidae</taxon>
        <taxon>Mycosphaerellales</taxon>
        <taxon>Teratosphaeriaceae</taxon>
        <taxon>Baudoinia</taxon>
    </lineage>
</organism>
<name>M2N5J8_BAUPA</name>
<keyword evidence="8" id="KW-0862">Zinc</keyword>
<comment type="catalytic activity">
    <reaction evidence="1">
        <text>[E2 ubiquitin-conjugating enzyme]-S-ubiquitinyl-L-cysteine + [acceptor protein]-L-lysine = [E2 ubiquitin-conjugating enzyme]-L-cysteine + [acceptor protein]-N(6)-ubiquitinyl-L-lysine.</text>
        <dbReference type="EC" id="2.3.2.31"/>
    </reaction>
</comment>
<dbReference type="CDD" id="cd20335">
    <property type="entry name" value="BRcat_RBR"/>
    <property type="match status" value="1"/>
</dbReference>
<protein>
    <recommendedName>
        <fullName evidence="2">RBR-type E3 ubiquitin transferase</fullName>
        <ecNumber evidence="2">2.3.2.31</ecNumber>
    </recommendedName>
</protein>
<evidence type="ECO:0000256" key="7">
    <source>
        <dbReference type="ARBA" id="ARBA00022786"/>
    </source>
</evidence>
<keyword evidence="4" id="KW-0479">Metal-binding</keyword>
<dbReference type="Proteomes" id="UP000011761">
    <property type="component" value="Unassembled WGS sequence"/>
</dbReference>
<dbReference type="STRING" id="717646.M2N5J8"/>
<sequence length="337" mass="36834">MHLRSAGPLPHPQPSPSDGSDEPPASKRRKTGPQPKYLCFACDVERVGSQFPDVNPSGECEHLINTCKKCLRQWVQVAVEGGGFVMGVRVGKVGNGKEKGEEEGEEGWEETGEDVKVEVSGSGEDGKVKRVGGEERSGLVFGIKCPHPGCEAVMRGEDVEVAGTQKVFARFEEMERKFIAENTPGWRWCLGTHCKAGQVHVPPASGESSPELVVNEHKTLIFASLVDALGHGPPPNGQNTDICTCHVCGTRACVSCDRPWHEGETCVAYQERVKGRFEEEDQSFRVIQKVSRPCPGCGRRVQKNGGCRFMHCTQCRYDFCWECMSVVEGYGGSCKCG</sequence>
<feature type="region of interest" description="Disordered" evidence="9">
    <location>
        <begin position="1"/>
        <end position="34"/>
    </location>
</feature>
<evidence type="ECO:0000256" key="5">
    <source>
        <dbReference type="ARBA" id="ARBA00022737"/>
    </source>
</evidence>
<dbReference type="KEGG" id="bcom:BAUCODRAFT_36491"/>
<dbReference type="EC" id="2.3.2.31" evidence="2"/>
<proteinExistence type="predicted"/>
<dbReference type="InterPro" id="IPR002867">
    <property type="entry name" value="IBR_dom"/>
</dbReference>
<dbReference type="OMA" id="TRTCFIH"/>
<dbReference type="PANTHER" id="PTHR11685">
    <property type="entry name" value="RBR FAMILY RING FINGER AND IBR DOMAIN-CONTAINING"/>
    <property type="match status" value="1"/>
</dbReference>
<dbReference type="GO" id="GO:0061630">
    <property type="term" value="F:ubiquitin protein ligase activity"/>
    <property type="evidence" value="ECO:0007669"/>
    <property type="project" value="UniProtKB-EC"/>
</dbReference>
<dbReference type="Pfam" id="PF01485">
    <property type="entry name" value="IBR"/>
    <property type="match status" value="1"/>
</dbReference>
<keyword evidence="3" id="KW-0808">Transferase</keyword>
<dbReference type="GO" id="GO:0008270">
    <property type="term" value="F:zinc ion binding"/>
    <property type="evidence" value="ECO:0007669"/>
    <property type="project" value="UniProtKB-KW"/>
</dbReference>
<evidence type="ECO:0000256" key="6">
    <source>
        <dbReference type="ARBA" id="ARBA00022771"/>
    </source>
</evidence>
<dbReference type="HOGENOM" id="CLU_057738_3_0_1"/>
<gene>
    <name evidence="11" type="ORF">BAUCODRAFT_36491</name>
</gene>
<dbReference type="GeneID" id="19112966"/>
<evidence type="ECO:0000259" key="10">
    <source>
        <dbReference type="PROSITE" id="PS51873"/>
    </source>
</evidence>
<evidence type="ECO:0000256" key="3">
    <source>
        <dbReference type="ARBA" id="ARBA00022679"/>
    </source>
</evidence>
<dbReference type="PROSITE" id="PS51873">
    <property type="entry name" value="TRIAD"/>
    <property type="match status" value="1"/>
</dbReference>
<evidence type="ECO:0000313" key="12">
    <source>
        <dbReference type="Proteomes" id="UP000011761"/>
    </source>
</evidence>
<evidence type="ECO:0000256" key="1">
    <source>
        <dbReference type="ARBA" id="ARBA00001798"/>
    </source>
</evidence>
<evidence type="ECO:0000313" key="11">
    <source>
        <dbReference type="EMBL" id="EMC94020.1"/>
    </source>
</evidence>
<dbReference type="InterPro" id="IPR031127">
    <property type="entry name" value="E3_UB_ligase_RBR"/>
</dbReference>
<dbReference type="SUPFAM" id="SSF57850">
    <property type="entry name" value="RING/U-box"/>
    <property type="match status" value="1"/>
</dbReference>
<feature type="domain" description="RING-type" evidence="10">
    <location>
        <begin position="35"/>
        <end position="337"/>
    </location>
</feature>
<dbReference type="InterPro" id="IPR044066">
    <property type="entry name" value="TRIAD_supradom"/>
</dbReference>
<dbReference type="eggNOG" id="KOG1815">
    <property type="taxonomic scope" value="Eukaryota"/>
</dbReference>
<dbReference type="GO" id="GO:0016567">
    <property type="term" value="P:protein ubiquitination"/>
    <property type="evidence" value="ECO:0007669"/>
    <property type="project" value="InterPro"/>
</dbReference>
<dbReference type="Gene3D" id="1.20.120.1750">
    <property type="match status" value="1"/>
</dbReference>
<accession>M2N5J8</accession>
<dbReference type="AlphaFoldDB" id="M2N5J8"/>
<evidence type="ECO:0000256" key="8">
    <source>
        <dbReference type="ARBA" id="ARBA00022833"/>
    </source>
</evidence>
<dbReference type="RefSeq" id="XP_007678636.1">
    <property type="nucleotide sequence ID" value="XM_007680446.1"/>
</dbReference>
<dbReference type="OrthoDB" id="1431934at2759"/>
<evidence type="ECO:0000256" key="9">
    <source>
        <dbReference type="SAM" id="MobiDB-lite"/>
    </source>
</evidence>
<evidence type="ECO:0000256" key="2">
    <source>
        <dbReference type="ARBA" id="ARBA00012251"/>
    </source>
</evidence>
<reference evidence="11 12" key="1">
    <citation type="journal article" date="2012" name="PLoS Pathog.">
        <title>Diverse lifestyles and strategies of plant pathogenesis encoded in the genomes of eighteen Dothideomycetes fungi.</title>
        <authorList>
            <person name="Ohm R.A."/>
            <person name="Feau N."/>
            <person name="Henrissat B."/>
            <person name="Schoch C.L."/>
            <person name="Horwitz B.A."/>
            <person name="Barry K.W."/>
            <person name="Condon B.J."/>
            <person name="Copeland A.C."/>
            <person name="Dhillon B."/>
            <person name="Glaser F."/>
            <person name="Hesse C.N."/>
            <person name="Kosti I."/>
            <person name="LaButti K."/>
            <person name="Lindquist E.A."/>
            <person name="Lucas S."/>
            <person name="Salamov A.A."/>
            <person name="Bradshaw R.E."/>
            <person name="Ciuffetti L."/>
            <person name="Hamelin R.C."/>
            <person name="Kema G.H.J."/>
            <person name="Lawrence C."/>
            <person name="Scott J.A."/>
            <person name="Spatafora J.W."/>
            <person name="Turgeon B.G."/>
            <person name="de Wit P.J.G.M."/>
            <person name="Zhong S."/>
            <person name="Goodwin S.B."/>
            <person name="Grigoriev I.V."/>
        </authorList>
    </citation>
    <scope>NUCLEOTIDE SEQUENCE [LARGE SCALE GENOMIC DNA]</scope>
    <source>
        <strain evidence="11 12">UAMH 10762</strain>
    </source>
</reference>
<dbReference type="Pfam" id="PF22191">
    <property type="entry name" value="IBR_1"/>
    <property type="match status" value="1"/>
</dbReference>
<dbReference type="EMBL" id="KB445559">
    <property type="protein sequence ID" value="EMC94020.1"/>
    <property type="molecule type" value="Genomic_DNA"/>
</dbReference>